<evidence type="ECO:0000313" key="1">
    <source>
        <dbReference type="EMBL" id="GGC67783.1"/>
    </source>
</evidence>
<keyword evidence="2" id="KW-1185">Reference proteome</keyword>
<comment type="caution">
    <text evidence="1">The sequence shown here is derived from an EMBL/GenBank/DDBJ whole genome shotgun (WGS) entry which is preliminary data.</text>
</comment>
<accession>A0A916XF89</accession>
<gene>
    <name evidence="1" type="ORF">GCM10011410_20610</name>
</gene>
<reference evidence="1" key="2">
    <citation type="submission" date="2020-09" db="EMBL/GenBank/DDBJ databases">
        <authorList>
            <person name="Sun Q."/>
            <person name="Zhou Y."/>
        </authorList>
    </citation>
    <scope>NUCLEOTIDE SEQUENCE</scope>
    <source>
        <strain evidence="1">CGMCC 1.15478</strain>
    </source>
</reference>
<reference evidence="1" key="1">
    <citation type="journal article" date="2014" name="Int. J. Syst. Evol. Microbiol.">
        <title>Complete genome sequence of Corynebacterium casei LMG S-19264T (=DSM 44701T), isolated from a smear-ripened cheese.</title>
        <authorList>
            <consortium name="US DOE Joint Genome Institute (JGI-PGF)"/>
            <person name="Walter F."/>
            <person name="Albersmeier A."/>
            <person name="Kalinowski J."/>
            <person name="Ruckert C."/>
        </authorList>
    </citation>
    <scope>NUCLEOTIDE SEQUENCE</scope>
    <source>
        <strain evidence="1">CGMCC 1.15478</strain>
    </source>
</reference>
<dbReference type="AlphaFoldDB" id="A0A916XF89"/>
<protein>
    <submittedName>
        <fullName evidence="1">Uncharacterized protein</fullName>
    </submittedName>
</protein>
<dbReference type="EMBL" id="BMJH01000002">
    <property type="protein sequence ID" value="GGC67783.1"/>
    <property type="molecule type" value="Genomic_DNA"/>
</dbReference>
<sequence>MEPRTPSMYVSAQAEPIAEVLAETWLSVMWASGSVVAEGWAEADGTNTIDAAHTATPPLTKVDRTLCFRLPVAVRRACRL</sequence>
<evidence type="ECO:0000313" key="2">
    <source>
        <dbReference type="Proteomes" id="UP000641514"/>
    </source>
</evidence>
<organism evidence="1 2">
    <name type="scientific">Hoyosella rhizosphaerae</name>
    <dbReference type="NCBI Taxonomy" id="1755582"/>
    <lineage>
        <taxon>Bacteria</taxon>
        <taxon>Bacillati</taxon>
        <taxon>Actinomycetota</taxon>
        <taxon>Actinomycetes</taxon>
        <taxon>Mycobacteriales</taxon>
        <taxon>Hoyosellaceae</taxon>
        <taxon>Hoyosella</taxon>
    </lineage>
</organism>
<dbReference type="Proteomes" id="UP000641514">
    <property type="component" value="Unassembled WGS sequence"/>
</dbReference>
<name>A0A916XF89_9ACTN</name>
<proteinExistence type="predicted"/>